<gene>
    <name evidence="2" type="ORF">TIFTF001_024701</name>
</gene>
<name>A0AA88DDJ5_FICCA</name>
<dbReference type="EMBL" id="BTGU01000058">
    <property type="protein sequence ID" value="GMN55568.1"/>
    <property type="molecule type" value="Genomic_DNA"/>
</dbReference>
<dbReference type="Proteomes" id="UP001187192">
    <property type="component" value="Unassembled WGS sequence"/>
</dbReference>
<reference evidence="2" key="1">
    <citation type="submission" date="2023-07" db="EMBL/GenBank/DDBJ databases">
        <title>draft genome sequence of fig (Ficus carica).</title>
        <authorList>
            <person name="Takahashi T."/>
            <person name="Nishimura K."/>
        </authorList>
    </citation>
    <scope>NUCLEOTIDE SEQUENCE</scope>
</reference>
<evidence type="ECO:0000256" key="1">
    <source>
        <dbReference type="SAM" id="MobiDB-lite"/>
    </source>
</evidence>
<feature type="compositionally biased region" description="Basic and acidic residues" evidence="1">
    <location>
        <begin position="25"/>
        <end position="34"/>
    </location>
</feature>
<keyword evidence="3" id="KW-1185">Reference proteome</keyword>
<evidence type="ECO:0000313" key="3">
    <source>
        <dbReference type="Proteomes" id="UP001187192"/>
    </source>
</evidence>
<sequence length="57" mass="6208">MEGGRERGGGRGMDGGRAPIYCLVSKEERRERRGGGRLSPSEPTTLHPPSINGRLME</sequence>
<accession>A0AA88DDJ5</accession>
<dbReference type="AlphaFoldDB" id="A0AA88DDJ5"/>
<comment type="caution">
    <text evidence="2">The sequence shown here is derived from an EMBL/GenBank/DDBJ whole genome shotgun (WGS) entry which is preliminary data.</text>
</comment>
<protein>
    <submittedName>
        <fullName evidence="2">Uncharacterized protein</fullName>
    </submittedName>
</protein>
<feature type="region of interest" description="Disordered" evidence="1">
    <location>
        <begin position="24"/>
        <end position="57"/>
    </location>
</feature>
<evidence type="ECO:0000313" key="2">
    <source>
        <dbReference type="EMBL" id="GMN55568.1"/>
    </source>
</evidence>
<proteinExistence type="predicted"/>
<organism evidence="2 3">
    <name type="scientific">Ficus carica</name>
    <name type="common">Common fig</name>
    <dbReference type="NCBI Taxonomy" id="3494"/>
    <lineage>
        <taxon>Eukaryota</taxon>
        <taxon>Viridiplantae</taxon>
        <taxon>Streptophyta</taxon>
        <taxon>Embryophyta</taxon>
        <taxon>Tracheophyta</taxon>
        <taxon>Spermatophyta</taxon>
        <taxon>Magnoliopsida</taxon>
        <taxon>eudicotyledons</taxon>
        <taxon>Gunneridae</taxon>
        <taxon>Pentapetalae</taxon>
        <taxon>rosids</taxon>
        <taxon>fabids</taxon>
        <taxon>Rosales</taxon>
        <taxon>Moraceae</taxon>
        <taxon>Ficeae</taxon>
        <taxon>Ficus</taxon>
    </lineage>
</organism>